<dbReference type="EMBL" id="PYAV01000005">
    <property type="protein sequence ID" value="PSL47065.1"/>
    <property type="molecule type" value="Genomic_DNA"/>
</dbReference>
<evidence type="ECO:0000259" key="2">
    <source>
        <dbReference type="PROSITE" id="PS50112"/>
    </source>
</evidence>
<name>A0A2P8HLG4_9BACI</name>
<dbReference type="InterPro" id="IPR000160">
    <property type="entry name" value="GGDEF_dom"/>
</dbReference>
<reference evidence="5 6" key="1">
    <citation type="submission" date="2018-03" db="EMBL/GenBank/DDBJ databases">
        <title>Genomic Encyclopedia of Type Strains, Phase III (KMG-III): the genomes of soil and plant-associated and newly described type strains.</title>
        <authorList>
            <person name="Whitman W."/>
        </authorList>
    </citation>
    <scope>NUCLEOTIDE SEQUENCE [LARGE SCALE GENOMIC DNA]</scope>
    <source>
        <strain evidence="5 6">CGMCC 1.07653</strain>
    </source>
</reference>
<evidence type="ECO:0000259" key="3">
    <source>
        <dbReference type="PROSITE" id="PS50113"/>
    </source>
</evidence>
<dbReference type="FunFam" id="3.30.70.270:FF:000001">
    <property type="entry name" value="Diguanylate cyclase domain protein"/>
    <property type="match status" value="1"/>
</dbReference>
<dbReference type="SMART" id="SM00267">
    <property type="entry name" value="GGDEF"/>
    <property type="match status" value="1"/>
</dbReference>
<dbReference type="InterPro" id="IPR000014">
    <property type="entry name" value="PAS"/>
</dbReference>
<dbReference type="InterPro" id="IPR035965">
    <property type="entry name" value="PAS-like_dom_sf"/>
</dbReference>
<dbReference type="SMART" id="SM00091">
    <property type="entry name" value="PAS"/>
    <property type="match status" value="1"/>
</dbReference>
<dbReference type="GO" id="GO:1902201">
    <property type="term" value="P:negative regulation of bacterial-type flagellum-dependent cell motility"/>
    <property type="evidence" value="ECO:0007669"/>
    <property type="project" value="TreeGrafter"/>
</dbReference>
<accession>A0A2P8HLG4</accession>
<dbReference type="PANTHER" id="PTHR45138:SF9">
    <property type="entry name" value="DIGUANYLATE CYCLASE DGCM-RELATED"/>
    <property type="match status" value="1"/>
</dbReference>
<keyword evidence="6" id="KW-1185">Reference proteome</keyword>
<evidence type="ECO:0000313" key="6">
    <source>
        <dbReference type="Proteomes" id="UP000242310"/>
    </source>
</evidence>
<dbReference type="RefSeq" id="WP_106588381.1">
    <property type="nucleotide sequence ID" value="NZ_PYAV01000005.1"/>
</dbReference>
<feature type="transmembrane region" description="Helical" evidence="1">
    <location>
        <begin position="46"/>
        <end position="68"/>
    </location>
</feature>
<evidence type="ECO:0000313" key="5">
    <source>
        <dbReference type="EMBL" id="PSL47065.1"/>
    </source>
</evidence>
<dbReference type="InterPro" id="IPR029787">
    <property type="entry name" value="Nucleotide_cyclase"/>
</dbReference>
<dbReference type="InterPro" id="IPR043128">
    <property type="entry name" value="Rev_trsase/Diguanyl_cyclase"/>
</dbReference>
<dbReference type="AlphaFoldDB" id="A0A2P8HLG4"/>
<dbReference type="OrthoDB" id="9759607at2"/>
<dbReference type="Gene3D" id="3.30.70.270">
    <property type="match status" value="1"/>
</dbReference>
<keyword evidence="1" id="KW-0472">Membrane</keyword>
<evidence type="ECO:0000259" key="4">
    <source>
        <dbReference type="PROSITE" id="PS50887"/>
    </source>
</evidence>
<dbReference type="InterPro" id="IPR050469">
    <property type="entry name" value="Diguanylate_Cyclase"/>
</dbReference>
<proteinExistence type="predicted"/>
<dbReference type="GO" id="GO:0043709">
    <property type="term" value="P:cell adhesion involved in single-species biofilm formation"/>
    <property type="evidence" value="ECO:0007669"/>
    <property type="project" value="TreeGrafter"/>
</dbReference>
<dbReference type="SMART" id="SM00086">
    <property type="entry name" value="PAC"/>
    <property type="match status" value="1"/>
</dbReference>
<dbReference type="Proteomes" id="UP000242310">
    <property type="component" value="Unassembled WGS sequence"/>
</dbReference>
<dbReference type="GO" id="GO:0052621">
    <property type="term" value="F:diguanylate cyclase activity"/>
    <property type="evidence" value="ECO:0007669"/>
    <property type="project" value="TreeGrafter"/>
</dbReference>
<dbReference type="PROSITE" id="PS50887">
    <property type="entry name" value="GGDEF"/>
    <property type="match status" value="1"/>
</dbReference>
<dbReference type="GO" id="GO:0005886">
    <property type="term" value="C:plasma membrane"/>
    <property type="evidence" value="ECO:0007669"/>
    <property type="project" value="TreeGrafter"/>
</dbReference>
<dbReference type="NCBIfam" id="TIGR00254">
    <property type="entry name" value="GGDEF"/>
    <property type="match status" value="1"/>
</dbReference>
<dbReference type="PANTHER" id="PTHR45138">
    <property type="entry name" value="REGULATORY COMPONENTS OF SENSORY TRANSDUCTION SYSTEM"/>
    <property type="match status" value="1"/>
</dbReference>
<dbReference type="InterPro" id="IPR000700">
    <property type="entry name" value="PAS-assoc_C"/>
</dbReference>
<dbReference type="CDD" id="cd01949">
    <property type="entry name" value="GGDEF"/>
    <property type="match status" value="1"/>
</dbReference>
<feature type="domain" description="PAC" evidence="3">
    <location>
        <begin position="148"/>
        <end position="199"/>
    </location>
</feature>
<comment type="caution">
    <text evidence="5">The sequence shown here is derived from an EMBL/GenBank/DDBJ whole genome shotgun (WGS) entry which is preliminary data.</text>
</comment>
<dbReference type="InterPro" id="IPR001610">
    <property type="entry name" value="PAC"/>
</dbReference>
<feature type="transmembrane region" description="Helical" evidence="1">
    <location>
        <begin position="17"/>
        <end position="40"/>
    </location>
</feature>
<feature type="domain" description="PAS" evidence="2">
    <location>
        <begin position="77"/>
        <end position="146"/>
    </location>
</feature>
<keyword evidence="1" id="KW-1133">Transmembrane helix</keyword>
<dbReference type="CDD" id="cd00130">
    <property type="entry name" value="PAS"/>
    <property type="match status" value="1"/>
</dbReference>
<keyword evidence="1" id="KW-0812">Transmembrane</keyword>
<dbReference type="Pfam" id="PF00990">
    <property type="entry name" value="GGDEF"/>
    <property type="match status" value="1"/>
</dbReference>
<dbReference type="PROSITE" id="PS50112">
    <property type="entry name" value="PAS"/>
    <property type="match status" value="1"/>
</dbReference>
<dbReference type="SUPFAM" id="SSF55785">
    <property type="entry name" value="PYP-like sensor domain (PAS domain)"/>
    <property type="match status" value="1"/>
</dbReference>
<dbReference type="PROSITE" id="PS50113">
    <property type="entry name" value="PAC"/>
    <property type="match status" value="1"/>
</dbReference>
<dbReference type="Pfam" id="PF13426">
    <property type="entry name" value="PAS_9"/>
    <property type="match status" value="1"/>
</dbReference>
<sequence length="378" mass="43030">MQNEILRKAEQKEHVRFVILALLVVFPVFLFINLIDVLFLGRNMNVTAFIMQSMFGLALFAVVLSIFVKRYLRTVIESRAYKALFKNPIYPAFVLTPAGRIVEVNSELADLIGYDSEELAGRSSQEFLPVNDTAFTTMIERIKAKDVPRFHTNFLHRDGHLIEVELTVTVMTLKNRVVGIVGMGRDRTEELRLERELRDQANIDGLTGVLNRRAFEDVFEKRWSEALKSGEPLTVILADIDEFKNYNDYYGHLEGDYTLRHVAHILEATCKREQDALARYGGEEFAAVLPTTNERHAQIVAEMMKHSVSARKIPHKASATSEYVTVSVGFAVITPTEHNDRHELLDRADRALYTAKSSGRNQVFAFHEIDEEQLGTTP</sequence>
<protein>
    <submittedName>
        <fullName evidence="5">PAS domain S-box-containing protein/diguanylate cyclase (GGDEF)-like protein</fullName>
    </submittedName>
</protein>
<evidence type="ECO:0000256" key="1">
    <source>
        <dbReference type="SAM" id="Phobius"/>
    </source>
</evidence>
<feature type="domain" description="GGDEF" evidence="4">
    <location>
        <begin position="231"/>
        <end position="368"/>
    </location>
</feature>
<gene>
    <name evidence="5" type="ORF">B0H94_105221</name>
</gene>
<dbReference type="NCBIfam" id="TIGR00229">
    <property type="entry name" value="sensory_box"/>
    <property type="match status" value="1"/>
</dbReference>
<dbReference type="Gene3D" id="3.30.450.20">
    <property type="entry name" value="PAS domain"/>
    <property type="match status" value="1"/>
</dbReference>
<dbReference type="SUPFAM" id="SSF55073">
    <property type="entry name" value="Nucleotide cyclase"/>
    <property type="match status" value="1"/>
</dbReference>
<organism evidence="5 6">
    <name type="scientific">Salsuginibacillus halophilus</name>
    <dbReference type="NCBI Taxonomy" id="517424"/>
    <lineage>
        <taxon>Bacteria</taxon>
        <taxon>Bacillati</taxon>
        <taxon>Bacillota</taxon>
        <taxon>Bacilli</taxon>
        <taxon>Bacillales</taxon>
        <taxon>Bacillaceae</taxon>
        <taxon>Salsuginibacillus</taxon>
    </lineage>
</organism>